<keyword evidence="2" id="KW-1185">Reference proteome</keyword>
<sequence>MDVEVSAAVDYPLSIPSFSCSKLENSADSNLRASLQIRARLASLIKGGKSGYGARLASLIKGGKSVYGARVACLKGGKSGYGARLASLKGVKSGYGARLACLKGGKSGHYTRHAPVSSNWSIQEEATPASRLVAAAGNLI</sequence>
<organism evidence="1 2">
    <name type="scientific">Elysia crispata</name>
    <name type="common">lettuce slug</name>
    <dbReference type="NCBI Taxonomy" id="231223"/>
    <lineage>
        <taxon>Eukaryota</taxon>
        <taxon>Metazoa</taxon>
        <taxon>Spiralia</taxon>
        <taxon>Lophotrochozoa</taxon>
        <taxon>Mollusca</taxon>
        <taxon>Gastropoda</taxon>
        <taxon>Heterobranchia</taxon>
        <taxon>Euthyneura</taxon>
        <taxon>Panpulmonata</taxon>
        <taxon>Sacoglossa</taxon>
        <taxon>Placobranchoidea</taxon>
        <taxon>Plakobranchidae</taxon>
        <taxon>Elysia</taxon>
    </lineage>
</organism>
<evidence type="ECO:0000313" key="1">
    <source>
        <dbReference type="EMBL" id="KAK3769464.1"/>
    </source>
</evidence>
<comment type="caution">
    <text evidence="1">The sequence shown here is derived from an EMBL/GenBank/DDBJ whole genome shotgun (WGS) entry which is preliminary data.</text>
</comment>
<accession>A0AAE0ZHE4</accession>
<evidence type="ECO:0000313" key="2">
    <source>
        <dbReference type="Proteomes" id="UP001283361"/>
    </source>
</evidence>
<proteinExistence type="predicted"/>
<reference evidence="1" key="1">
    <citation type="journal article" date="2023" name="G3 (Bethesda)">
        <title>A reference genome for the long-term kleptoplast-retaining sea slug Elysia crispata morphotype clarki.</title>
        <authorList>
            <person name="Eastman K.E."/>
            <person name="Pendleton A.L."/>
            <person name="Shaikh M.A."/>
            <person name="Suttiyut T."/>
            <person name="Ogas R."/>
            <person name="Tomko P."/>
            <person name="Gavelis G."/>
            <person name="Widhalm J.R."/>
            <person name="Wisecaver J.H."/>
        </authorList>
    </citation>
    <scope>NUCLEOTIDE SEQUENCE</scope>
    <source>
        <strain evidence="1">ECLA1</strain>
    </source>
</reference>
<gene>
    <name evidence="1" type="ORF">RRG08_027034</name>
</gene>
<dbReference type="Proteomes" id="UP001283361">
    <property type="component" value="Unassembled WGS sequence"/>
</dbReference>
<name>A0AAE0ZHE4_9GAST</name>
<dbReference type="EMBL" id="JAWDGP010003917">
    <property type="protein sequence ID" value="KAK3769464.1"/>
    <property type="molecule type" value="Genomic_DNA"/>
</dbReference>
<dbReference type="AlphaFoldDB" id="A0AAE0ZHE4"/>
<protein>
    <submittedName>
        <fullName evidence="1">Uncharacterized protein</fullName>
    </submittedName>
</protein>